<dbReference type="InterPro" id="IPR032675">
    <property type="entry name" value="LRR_dom_sf"/>
</dbReference>
<evidence type="ECO:0000313" key="1">
    <source>
        <dbReference type="EMBL" id="KAF9530006.1"/>
    </source>
</evidence>
<evidence type="ECO:0008006" key="3">
    <source>
        <dbReference type="Google" id="ProtNLM"/>
    </source>
</evidence>
<organism evidence="1 2">
    <name type="scientific">Crepidotus variabilis</name>
    <dbReference type="NCBI Taxonomy" id="179855"/>
    <lineage>
        <taxon>Eukaryota</taxon>
        <taxon>Fungi</taxon>
        <taxon>Dikarya</taxon>
        <taxon>Basidiomycota</taxon>
        <taxon>Agaricomycotina</taxon>
        <taxon>Agaricomycetes</taxon>
        <taxon>Agaricomycetidae</taxon>
        <taxon>Agaricales</taxon>
        <taxon>Agaricineae</taxon>
        <taxon>Crepidotaceae</taxon>
        <taxon>Crepidotus</taxon>
    </lineage>
</organism>
<dbReference type="AlphaFoldDB" id="A0A9P6EHY9"/>
<keyword evidence="2" id="KW-1185">Reference proteome</keyword>
<gene>
    <name evidence="1" type="ORF">CPB83DRAFT_851425</name>
</gene>
<dbReference type="Gene3D" id="3.80.10.10">
    <property type="entry name" value="Ribonuclease Inhibitor"/>
    <property type="match status" value="1"/>
</dbReference>
<reference evidence="1" key="1">
    <citation type="submission" date="2020-11" db="EMBL/GenBank/DDBJ databases">
        <authorList>
            <consortium name="DOE Joint Genome Institute"/>
            <person name="Ahrendt S."/>
            <person name="Riley R."/>
            <person name="Andreopoulos W."/>
            <person name="Labutti K."/>
            <person name="Pangilinan J."/>
            <person name="Ruiz-Duenas F.J."/>
            <person name="Barrasa J.M."/>
            <person name="Sanchez-Garcia M."/>
            <person name="Camarero S."/>
            <person name="Miyauchi S."/>
            <person name="Serrano A."/>
            <person name="Linde D."/>
            <person name="Babiker R."/>
            <person name="Drula E."/>
            <person name="Ayuso-Fernandez I."/>
            <person name="Pacheco R."/>
            <person name="Padilla G."/>
            <person name="Ferreira P."/>
            <person name="Barriuso J."/>
            <person name="Kellner H."/>
            <person name="Castanera R."/>
            <person name="Alfaro M."/>
            <person name="Ramirez L."/>
            <person name="Pisabarro A.G."/>
            <person name="Kuo A."/>
            <person name="Tritt A."/>
            <person name="Lipzen A."/>
            <person name="He G."/>
            <person name="Yan M."/>
            <person name="Ng V."/>
            <person name="Cullen D."/>
            <person name="Martin F."/>
            <person name="Rosso M.-N."/>
            <person name="Henrissat B."/>
            <person name="Hibbett D."/>
            <person name="Martinez A.T."/>
            <person name="Grigoriev I.V."/>
        </authorList>
    </citation>
    <scope>NUCLEOTIDE SEQUENCE</scope>
    <source>
        <strain evidence="1">CBS 506.95</strain>
    </source>
</reference>
<comment type="caution">
    <text evidence="1">The sequence shown here is derived from an EMBL/GenBank/DDBJ whole genome shotgun (WGS) entry which is preliminary data.</text>
</comment>
<accession>A0A9P6EHY9</accession>
<dbReference type="OrthoDB" id="2269034at2759"/>
<proteinExistence type="predicted"/>
<dbReference type="EMBL" id="MU157842">
    <property type="protein sequence ID" value="KAF9530006.1"/>
    <property type="molecule type" value="Genomic_DNA"/>
</dbReference>
<dbReference type="Proteomes" id="UP000807306">
    <property type="component" value="Unassembled WGS sequence"/>
</dbReference>
<protein>
    <recommendedName>
        <fullName evidence="3">F-box domain-containing protein</fullName>
    </recommendedName>
</protein>
<sequence length="542" mass="62105">MSYGFHRHRKAHEACGPCHQRQLVDARIQHLDSQLEQAKYERTKINATMNEIHDPLYRLPREIVSRIFESGYALDTFPDEEETPFILGAVCRFWRAVAWSTPRLWTSPSFCINPPYLENALPSRLVLLDEYIERSRSLPLSIHVYADEEYEFDEEDDDMGYLINILRFCVCRWRSLDVQLPAKFLPSLDRRLPCGSYILNSLSLSIVDGTDVPTPLDITHMTTNLESLHLLKSSFSLDVLQIDYSHLKQVFASGTAEAWTNLICSASQLEEALLVEDFGSQEVPPTLGNRIIRHDSLKSLKAVLQPLCPMLEVILRHLTCPNLQTLNIDFAGQDNYPLEELLNLFGYQSPGSLRTLELWRVTASDSELKDMLVALPYLENLSIHKPENISATALFKLVFHELHFYLGPQEHSKSILPDLTTFTYDGLWCHHDYWLFLCHPTNFPVVDANSLPLVIHRQPKLKKIEADVRHWNMNLTKAQTFLDQALLDVVQALQDAGVEVALKVSGINFVINDLVEDSREDLRTIRAKAAWDDIFKKRPGKS</sequence>
<name>A0A9P6EHY9_9AGAR</name>
<evidence type="ECO:0000313" key="2">
    <source>
        <dbReference type="Proteomes" id="UP000807306"/>
    </source>
</evidence>